<proteinExistence type="predicted"/>
<evidence type="ECO:0008006" key="3">
    <source>
        <dbReference type="Google" id="ProtNLM"/>
    </source>
</evidence>
<dbReference type="OrthoDB" id="4351247at2759"/>
<dbReference type="AlphaFoldDB" id="A0A316UH80"/>
<organism evidence="1 2">
    <name type="scientific">Pseudomicrostroma glucosiphilum</name>
    <dbReference type="NCBI Taxonomy" id="1684307"/>
    <lineage>
        <taxon>Eukaryota</taxon>
        <taxon>Fungi</taxon>
        <taxon>Dikarya</taxon>
        <taxon>Basidiomycota</taxon>
        <taxon>Ustilaginomycotina</taxon>
        <taxon>Exobasidiomycetes</taxon>
        <taxon>Microstromatales</taxon>
        <taxon>Microstromatales incertae sedis</taxon>
        <taxon>Pseudomicrostroma</taxon>
    </lineage>
</organism>
<gene>
    <name evidence="1" type="ORF">BCV69DRAFT_279629</name>
</gene>
<protein>
    <recommendedName>
        <fullName evidence="3">EthD domain-containing protein</fullName>
    </recommendedName>
</protein>
<sequence>MRLTILSKNLPGQSEEQFLHEFHTVHAQQTGATAANTGILHEYIQGFAPALRRERPDLRLPLPKGPVEMFSSAQLTWPSTGVMRGLFGSSVYQNEAGAHVFAEPNRVYVTDNLEEEDIQVRQSGQVRLLCLLSPASDEAFRASWDKHRDLVRSLPIQPKLYQRHLSLCLTRGETASLFKNTPFDIGHGNIIDGGLEEFLFDSVDELGSFLAVSFEKLRESYSSFVKQDASSAYVFDQKMVYASRQRGIYQLVVGAVVGTVFSLKGSLGI</sequence>
<accession>A0A316UH80</accession>
<keyword evidence="2" id="KW-1185">Reference proteome</keyword>
<name>A0A316UH80_9BASI</name>
<evidence type="ECO:0000313" key="2">
    <source>
        <dbReference type="Proteomes" id="UP000245942"/>
    </source>
</evidence>
<dbReference type="GeneID" id="37013053"/>
<evidence type="ECO:0000313" key="1">
    <source>
        <dbReference type="EMBL" id="PWN23701.1"/>
    </source>
</evidence>
<dbReference type="EMBL" id="KZ819321">
    <property type="protein sequence ID" value="PWN23701.1"/>
    <property type="molecule type" value="Genomic_DNA"/>
</dbReference>
<dbReference type="Proteomes" id="UP000245942">
    <property type="component" value="Unassembled WGS sequence"/>
</dbReference>
<dbReference type="RefSeq" id="XP_025350861.1">
    <property type="nucleotide sequence ID" value="XM_025491319.1"/>
</dbReference>
<reference evidence="1 2" key="1">
    <citation type="journal article" date="2018" name="Mol. Biol. Evol.">
        <title>Broad Genomic Sampling Reveals a Smut Pathogenic Ancestry of the Fungal Clade Ustilaginomycotina.</title>
        <authorList>
            <person name="Kijpornyongpan T."/>
            <person name="Mondo S.J."/>
            <person name="Barry K."/>
            <person name="Sandor L."/>
            <person name="Lee J."/>
            <person name="Lipzen A."/>
            <person name="Pangilinan J."/>
            <person name="LaButti K."/>
            <person name="Hainaut M."/>
            <person name="Henrissat B."/>
            <person name="Grigoriev I.V."/>
            <person name="Spatafora J.W."/>
            <person name="Aime M.C."/>
        </authorList>
    </citation>
    <scope>NUCLEOTIDE SEQUENCE [LARGE SCALE GENOMIC DNA]</scope>
    <source>
        <strain evidence="1 2">MCA 4718</strain>
    </source>
</reference>